<proteinExistence type="inferred from homology"/>
<comment type="caution">
    <text evidence="3">The sequence shown here is derived from an EMBL/GenBank/DDBJ whole genome shotgun (WGS) entry which is preliminary data.</text>
</comment>
<dbReference type="Pfam" id="PF04909">
    <property type="entry name" value="Amidohydro_2"/>
    <property type="match status" value="1"/>
</dbReference>
<evidence type="ECO:0000256" key="1">
    <source>
        <dbReference type="ARBA" id="ARBA00038310"/>
    </source>
</evidence>
<feature type="domain" description="Amidohydrolase-related" evidence="2">
    <location>
        <begin position="5"/>
        <end position="274"/>
    </location>
</feature>
<dbReference type="PANTHER" id="PTHR43569">
    <property type="entry name" value="AMIDOHYDROLASE"/>
    <property type="match status" value="1"/>
</dbReference>
<accession>A0ABS3KLE3</accession>
<dbReference type="EMBL" id="JACTNG010000002">
    <property type="protein sequence ID" value="MBO1078267.1"/>
    <property type="molecule type" value="Genomic_DNA"/>
</dbReference>
<organism evidence="3 4">
    <name type="scientific">Roseomonas haemaphysalidis</name>
    <dbReference type="NCBI Taxonomy" id="2768162"/>
    <lineage>
        <taxon>Bacteria</taxon>
        <taxon>Pseudomonadati</taxon>
        <taxon>Pseudomonadota</taxon>
        <taxon>Alphaproteobacteria</taxon>
        <taxon>Acetobacterales</taxon>
        <taxon>Roseomonadaceae</taxon>
        <taxon>Roseomonas</taxon>
    </lineage>
</organism>
<dbReference type="SUPFAM" id="SSF51556">
    <property type="entry name" value="Metallo-dependent hydrolases"/>
    <property type="match status" value="1"/>
</dbReference>
<dbReference type="InterPro" id="IPR006680">
    <property type="entry name" value="Amidohydro-rel"/>
</dbReference>
<dbReference type="RefSeq" id="WP_207415696.1">
    <property type="nucleotide sequence ID" value="NZ_CP061178.1"/>
</dbReference>
<sequence>MTARIDAHQHYWRTARGDYGWLSPALAPIHRDFGPADLQPLLLRHRIDATILVQAAPTVAETRFLLDLAAATPSVAGVVGWAPLAAPDAVAQVAALAADPLLVGLRPMLHDLDDPDWVLGDALPPALQAMARHGLVFDALVRPQHLSRILVLADRCPELRIVIDHAGKPDLRAAWNERWAADMAALAARPLVCCKLSGLLTEAAPGADVAVVAPVFTQLLRIFGAERLLWGSDWPVLNLAADYDRWVAVTETLLQPLRAAERKAILGGAAARIYLERRGRRLAGC</sequence>
<protein>
    <submittedName>
        <fullName evidence="3">Amidohydrolase family protein</fullName>
    </submittedName>
</protein>
<name>A0ABS3KLE3_9PROT</name>
<dbReference type="PANTHER" id="PTHR43569:SF2">
    <property type="entry name" value="AMIDOHYDROLASE-RELATED DOMAIN-CONTAINING PROTEIN"/>
    <property type="match status" value="1"/>
</dbReference>
<evidence type="ECO:0000259" key="2">
    <source>
        <dbReference type="Pfam" id="PF04909"/>
    </source>
</evidence>
<dbReference type="InterPro" id="IPR032466">
    <property type="entry name" value="Metal_Hydrolase"/>
</dbReference>
<evidence type="ECO:0000313" key="4">
    <source>
        <dbReference type="Proteomes" id="UP001518989"/>
    </source>
</evidence>
<gene>
    <name evidence="3" type="ORF">IAI61_04430</name>
</gene>
<keyword evidence="4" id="KW-1185">Reference proteome</keyword>
<dbReference type="Proteomes" id="UP001518989">
    <property type="component" value="Unassembled WGS sequence"/>
</dbReference>
<evidence type="ECO:0000313" key="3">
    <source>
        <dbReference type="EMBL" id="MBO1078267.1"/>
    </source>
</evidence>
<dbReference type="Gene3D" id="3.20.20.140">
    <property type="entry name" value="Metal-dependent hydrolases"/>
    <property type="match status" value="1"/>
</dbReference>
<dbReference type="InterPro" id="IPR052350">
    <property type="entry name" value="Metallo-dep_Lactonases"/>
</dbReference>
<comment type="similarity">
    <text evidence="1">Belongs to the metallo-dependent hydrolases superfamily.</text>
</comment>
<reference evidence="3 4" key="1">
    <citation type="submission" date="2020-09" db="EMBL/GenBank/DDBJ databases">
        <title>Roseomonas.</title>
        <authorList>
            <person name="Zhu W."/>
        </authorList>
    </citation>
    <scope>NUCLEOTIDE SEQUENCE [LARGE SCALE GENOMIC DNA]</scope>
    <source>
        <strain evidence="3 4">573</strain>
    </source>
</reference>